<name>A0AAE3JD33_9FIRM</name>
<evidence type="ECO:0000259" key="7">
    <source>
        <dbReference type="PROSITE" id="PS51330"/>
    </source>
</evidence>
<dbReference type="EMBL" id="JAJEQR010000001">
    <property type="protein sequence ID" value="MCC2229464.1"/>
    <property type="molecule type" value="Genomic_DNA"/>
</dbReference>
<evidence type="ECO:0000256" key="2">
    <source>
        <dbReference type="ARBA" id="ARBA00009539"/>
    </source>
</evidence>
<dbReference type="InterPro" id="IPR001796">
    <property type="entry name" value="DHFR_dom"/>
</dbReference>
<evidence type="ECO:0000256" key="3">
    <source>
        <dbReference type="ARBA" id="ARBA00012856"/>
    </source>
</evidence>
<dbReference type="Pfam" id="PF00186">
    <property type="entry name" value="DHFR_1"/>
    <property type="match status" value="1"/>
</dbReference>
<keyword evidence="9" id="KW-1185">Reference proteome</keyword>
<accession>A0AAE3JD33</accession>
<evidence type="ECO:0000256" key="5">
    <source>
        <dbReference type="ARBA" id="ARBA00022857"/>
    </source>
</evidence>
<dbReference type="GO" id="GO:0046452">
    <property type="term" value="P:dihydrofolate metabolic process"/>
    <property type="evidence" value="ECO:0007669"/>
    <property type="project" value="TreeGrafter"/>
</dbReference>
<dbReference type="InterPro" id="IPR012259">
    <property type="entry name" value="DHFR"/>
</dbReference>
<dbReference type="Gene3D" id="3.40.430.10">
    <property type="entry name" value="Dihydrofolate Reductase, subunit A"/>
    <property type="match status" value="1"/>
</dbReference>
<evidence type="ECO:0000313" key="9">
    <source>
        <dbReference type="Proteomes" id="UP001198182"/>
    </source>
</evidence>
<evidence type="ECO:0000313" key="8">
    <source>
        <dbReference type="EMBL" id="MCC2229464.1"/>
    </source>
</evidence>
<sequence>MDLIVAVSSNWAIGKDNDLLFSLKTDMKYFRQNTLEKTVILGRKNLDSFPGGRPLPKRENLVLTHDPAFAREGAVICRSKAEIMDKIADQDPDRVMVIGGAEIYRLFLKDCRRAYVTRIDAAVEDADCFFPNLEEDPDWICTSVSEPMTENGLTFRFCIYENSACFA</sequence>
<dbReference type="Proteomes" id="UP001198182">
    <property type="component" value="Unassembled WGS sequence"/>
</dbReference>
<dbReference type="InterPro" id="IPR024072">
    <property type="entry name" value="DHFR-like_dom_sf"/>
</dbReference>
<dbReference type="GO" id="GO:0050661">
    <property type="term" value="F:NADP binding"/>
    <property type="evidence" value="ECO:0007669"/>
    <property type="project" value="InterPro"/>
</dbReference>
<dbReference type="PROSITE" id="PS51330">
    <property type="entry name" value="DHFR_2"/>
    <property type="match status" value="1"/>
</dbReference>
<evidence type="ECO:0000256" key="4">
    <source>
        <dbReference type="ARBA" id="ARBA00022563"/>
    </source>
</evidence>
<evidence type="ECO:0000256" key="6">
    <source>
        <dbReference type="ARBA" id="ARBA00023002"/>
    </source>
</evidence>
<proteinExistence type="inferred from homology"/>
<comment type="caution">
    <text evidence="8">The sequence shown here is derived from an EMBL/GenBank/DDBJ whole genome shotgun (WGS) entry which is preliminary data.</text>
</comment>
<dbReference type="EC" id="1.5.1.3" evidence="3"/>
<keyword evidence="5" id="KW-0521">NADP</keyword>
<protein>
    <recommendedName>
        <fullName evidence="3">dihydrofolate reductase</fullName>
        <ecNumber evidence="3">1.5.1.3</ecNumber>
    </recommendedName>
</protein>
<dbReference type="RefSeq" id="WP_308452301.1">
    <property type="nucleotide sequence ID" value="NZ_JAJEQR010000001.1"/>
</dbReference>
<dbReference type="CDD" id="cd00209">
    <property type="entry name" value="DHFR"/>
    <property type="match status" value="1"/>
</dbReference>
<dbReference type="GO" id="GO:0006730">
    <property type="term" value="P:one-carbon metabolic process"/>
    <property type="evidence" value="ECO:0007669"/>
    <property type="project" value="UniProtKB-KW"/>
</dbReference>
<comment type="similarity">
    <text evidence="2">Belongs to the dihydrofolate reductase family.</text>
</comment>
<dbReference type="GO" id="GO:0046655">
    <property type="term" value="P:folic acid metabolic process"/>
    <property type="evidence" value="ECO:0007669"/>
    <property type="project" value="TreeGrafter"/>
</dbReference>
<reference evidence="8" key="1">
    <citation type="submission" date="2021-10" db="EMBL/GenBank/DDBJ databases">
        <title>Anaerobic single-cell dispensing facilitates the cultivation of human gut bacteria.</title>
        <authorList>
            <person name="Afrizal A."/>
        </authorList>
    </citation>
    <scope>NUCLEOTIDE SEQUENCE</scope>
    <source>
        <strain evidence="8">CLA-AA-H215</strain>
    </source>
</reference>
<dbReference type="PANTHER" id="PTHR48069:SF3">
    <property type="entry name" value="DIHYDROFOLATE REDUCTASE"/>
    <property type="match status" value="1"/>
</dbReference>
<comment type="pathway">
    <text evidence="1">Cofactor biosynthesis; tetrahydrofolate biosynthesis; 5,6,7,8-tetrahydrofolate from 7,8-dihydrofolate: step 1/1.</text>
</comment>
<dbReference type="PANTHER" id="PTHR48069">
    <property type="entry name" value="DIHYDROFOLATE REDUCTASE"/>
    <property type="match status" value="1"/>
</dbReference>
<dbReference type="AlphaFoldDB" id="A0AAE3JD33"/>
<dbReference type="GO" id="GO:0004146">
    <property type="term" value="F:dihydrofolate reductase activity"/>
    <property type="evidence" value="ECO:0007669"/>
    <property type="project" value="UniProtKB-EC"/>
</dbReference>
<keyword evidence="6" id="KW-0560">Oxidoreductase</keyword>
<keyword evidence="4" id="KW-0554">One-carbon metabolism</keyword>
<organism evidence="8 9">
    <name type="scientific">Hominifimenecus microfluidus</name>
    <dbReference type="NCBI Taxonomy" id="2885348"/>
    <lineage>
        <taxon>Bacteria</taxon>
        <taxon>Bacillati</taxon>
        <taxon>Bacillota</taxon>
        <taxon>Clostridia</taxon>
        <taxon>Lachnospirales</taxon>
        <taxon>Lachnospiraceae</taxon>
        <taxon>Hominifimenecus</taxon>
    </lineage>
</organism>
<dbReference type="SUPFAM" id="SSF53597">
    <property type="entry name" value="Dihydrofolate reductase-like"/>
    <property type="match status" value="1"/>
</dbReference>
<dbReference type="GO" id="GO:0046654">
    <property type="term" value="P:tetrahydrofolate biosynthetic process"/>
    <property type="evidence" value="ECO:0007669"/>
    <property type="project" value="InterPro"/>
</dbReference>
<evidence type="ECO:0000256" key="1">
    <source>
        <dbReference type="ARBA" id="ARBA00004903"/>
    </source>
</evidence>
<dbReference type="PRINTS" id="PR00070">
    <property type="entry name" value="DHFR"/>
</dbReference>
<gene>
    <name evidence="8" type="ORF">LKD81_00425</name>
</gene>
<feature type="domain" description="DHFR" evidence="7">
    <location>
        <begin position="1"/>
        <end position="162"/>
    </location>
</feature>